<sequence length="125" mass="13590">MGKTMPDKIASTLSYGTSGGLIVGGWGGWFEWFHGLDWNFIGLSSGVLLGIATFAVNVYYKRRDDARKEASHQFDIEQDRLRTEAIQNLAQRSSKLTSSDAPAVIAALNTTIKSVDGKHGDVTQA</sequence>
<keyword evidence="1" id="KW-0472">Membrane</keyword>
<organism evidence="2 3">
    <name type="scientific">Pantoea ananas</name>
    <name type="common">Erwinia uredovora</name>
    <dbReference type="NCBI Taxonomy" id="553"/>
    <lineage>
        <taxon>Bacteria</taxon>
        <taxon>Pseudomonadati</taxon>
        <taxon>Pseudomonadota</taxon>
        <taxon>Gammaproteobacteria</taxon>
        <taxon>Enterobacterales</taxon>
        <taxon>Erwiniaceae</taxon>
        <taxon>Pantoea</taxon>
    </lineage>
</organism>
<evidence type="ECO:0000313" key="2">
    <source>
        <dbReference type="EMBL" id="MCW0343414.1"/>
    </source>
</evidence>
<proteinExistence type="predicted"/>
<protein>
    <recommendedName>
        <fullName evidence="4">Holin</fullName>
    </recommendedName>
</protein>
<dbReference type="InterPro" id="IPR007054">
    <property type="entry name" value="Lysis_S"/>
</dbReference>
<dbReference type="GO" id="GO:0001907">
    <property type="term" value="P:symbiont-mediated killing of host cell"/>
    <property type="evidence" value="ECO:0007669"/>
    <property type="project" value="InterPro"/>
</dbReference>
<feature type="transmembrane region" description="Helical" evidence="1">
    <location>
        <begin position="38"/>
        <end position="60"/>
    </location>
</feature>
<dbReference type="Pfam" id="PF04971">
    <property type="entry name" value="Phage_holin_2_1"/>
    <property type="match status" value="1"/>
</dbReference>
<comment type="caution">
    <text evidence="2">The sequence shown here is derived from an EMBL/GenBank/DDBJ whole genome shotgun (WGS) entry which is preliminary data.</text>
</comment>
<accession>A0AAJ1CXH1</accession>
<dbReference type="Proteomes" id="UP001208888">
    <property type="component" value="Unassembled WGS sequence"/>
</dbReference>
<dbReference type="GO" id="GO:0140911">
    <property type="term" value="F:pore-forming activity"/>
    <property type="evidence" value="ECO:0007669"/>
    <property type="project" value="InterPro"/>
</dbReference>
<keyword evidence="1" id="KW-0812">Transmembrane</keyword>
<evidence type="ECO:0000313" key="3">
    <source>
        <dbReference type="Proteomes" id="UP001208888"/>
    </source>
</evidence>
<gene>
    <name evidence="2" type="ORF">NB703_001507</name>
</gene>
<feature type="transmembrane region" description="Helical" evidence="1">
    <location>
        <begin position="12"/>
        <end position="32"/>
    </location>
</feature>
<keyword evidence="1" id="KW-1133">Transmembrane helix</keyword>
<dbReference type="AlphaFoldDB" id="A0AAJ1CXH1"/>
<dbReference type="RefSeq" id="WP_050598388.1">
    <property type="nucleotide sequence ID" value="NZ_JABDZS010000002.1"/>
</dbReference>
<dbReference type="EMBL" id="JANFVX010000004">
    <property type="protein sequence ID" value="MCW0343414.1"/>
    <property type="molecule type" value="Genomic_DNA"/>
</dbReference>
<name>A0AAJ1CXH1_PANAN</name>
<reference evidence="2" key="1">
    <citation type="submission" date="2022-06" db="EMBL/GenBank/DDBJ databases">
        <title>Dynamics of rice microbiomes reveals core vertical transmitted seed endophytes.</title>
        <authorList>
            <person name="Liao K."/>
            <person name="Zhang X."/>
        </authorList>
    </citation>
    <scope>NUCLEOTIDE SEQUENCE</scope>
    <source>
        <strain evidence="2">JT1-17</strain>
    </source>
</reference>
<evidence type="ECO:0000256" key="1">
    <source>
        <dbReference type="SAM" id="Phobius"/>
    </source>
</evidence>
<evidence type="ECO:0008006" key="4">
    <source>
        <dbReference type="Google" id="ProtNLM"/>
    </source>
</evidence>